<feature type="transmembrane region" description="Helical" evidence="1">
    <location>
        <begin position="211"/>
        <end position="229"/>
    </location>
</feature>
<evidence type="ECO:0000256" key="1">
    <source>
        <dbReference type="SAM" id="Phobius"/>
    </source>
</evidence>
<organism evidence="3 4">
    <name type="scientific">Neorhizobium phenanthreniclasticum</name>
    <dbReference type="NCBI Taxonomy" id="3157917"/>
    <lineage>
        <taxon>Bacteria</taxon>
        <taxon>Pseudomonadati</taxon>
        <taxon>Pseudomonadota</taxon>
        <taxon>Alphaproteobacteria</taxon>
        <taxon>Hyphomicrobiales</taxon>
        <taxon>Rhizobiaceae</taxon>
        <taxon>Rhizobium/Agrobacterium group</taxon>
        <taxon>Neorhizobium</taxon>
    </lineage>
</organism>
<dbReference type="Pfam" id="PF01757">
    <property type="entry name" value="Acyl_transf_3"/>
    <property type="match status" value="1"/>
</dbReference>
<accession>A0ABV0M628</accession>
<feature type="transmembrane region" description="Helical" evidence="1">
    <location>
        <begin position="180"/>
        <end position="199"/>
    </location>
</feature>
<name>A0ABV0M628_9HYPH</name>
<keyword evidence="4" id="KW-1185">Reference proteome</keyword>
<feature type="transmembrane region" description="Helical" evidence="1">
    <location>
        <begin position="312"/>
        <end position="334"/>
    </location>
</feature>
<proteinExistence type="predicted"/>
<dbReference type="RefSeq" id="WP_348863757.1">
    <property type="nucleotide sequence ID" value="NZ_JBEAAL010000017.1"/>
</dbReference>
<feature type="transmembrane region" description="Helical" evidence="1">
    <location>
        <begin position="20"/>
        <end position="37"/>
    </location>
</feature>
<dbReference type="InterPro" id="IPR050879">
    <property type="entry name" value="Acyltransferase_3"/>
</dbReference>
<evidence type="ECO:0000259" key="2">
    <source>
        <dbReference type="Pfam" id="PF01757"/>
    </source>
</evidence>
<dbReference type="EMBL" id="JBEAAL010000017">
    <property type="protein sequence ID" value="MEQ1407306.1"/>
    <property type="molecule type" value="Genomic_DNA"/>
</dbReference>
<keyword evidence="3" id="KW-0808">Transferase</keyword>
<dbReference type="Proteomes" id="UP001496627">
    <property type="component" value="Unassembled WGS sequence"/>
</dbReference>
<evidence type="ECO:0000313" key="4">
    <source>
        <dbReference type="Proteomes" id="UP001496627"/>
    </source>
</evidence>
<dbReference type="InterPro" id="IPR002656">
    <property type="entry name" value="Acyl_transf_3_dom"/>
</dbReference>
<keyword evidence="1" id="KW-1133">Transmembrane helix</keyword>
<feature type="transmembrane region" description="Helical" evidence="1">
    <location>
        <begin position="236"/>
        <end position="253"/>
    </location>
</feature>
<feature type="transmembrane region" description="Helical" evidence="1">
    <location>
        <begin position="49"/>
        <end position="73"/>
    </location>
</feature>
<evidence type="ECO:0000313" key="3">
    <source>
        <dbReference type="EMBL" id="MEQ1407306.1"/>
    </source>
</evidence>
<feature type="transmembrane region" description="Helical" evidence="1">
    <location>
        <begin position="93"/>
        <end position="117"/>
    </location>
</feature>
<reference evidence="3 4" key="1">
    <citation type="submission" date="2024-05" db="EMBL/GenBank/DDBJ databases">
        <title>Neorhizobium sp. Rsf11, a plant growth promoting and heavy metal resistant PAH-degrader.</title>
        <authorList>
            <person name="Golubev S.N."/>
            <person name="Muratova A.Y."/>
            <person name="Markelova M.I."/>
        </authorList>
    </citation>
    <scope>NUCLEOTIDE SEQUENCE [LARGE SCALE GENOMIC DNA]</scope>
    <source>
        <strain evidence="3 4">Rsf11</strain>
    </source>
</reference>
<keyword evidence="1" id="KW-0812">Transmembrane</keyword>
<keyword evidence="3" id="KW-0012">Acyltransferase</keyword>
<feature type="domain" description="Acyltransferase 3" evidence="2">
    <location>
        <begin position="14"/>
        <end position="328"/>
    </location>
</feature>
<dbReference type="EC" id="2.3.-.-" evidence="3"/>
<dbReference type="PANTHER" id="PTHR23028">
    <property type="entry name" value="ACETYLTRANSFERASE"/>
    <property type="match status" value="1"/>
</dbReference>
<dbReference type="GO" id="GO:0016746">
    <property type="term" value="F:acyltransferase activity"/>
    <property type="evidence" value="ECO:0007669"/>
    <property type="project" value="UniProtKB-KW"/>
</dbReference>
<protein>
    <submittedName>
        <fullName evidence="3">Acyltransferase</fullName>
        <ecNumber evidence="3">2.3.-.-</ecNumber>
    </submittedName>
</protein>
<gene>
    <name evidence="3" type="ORF">ABK249_20445</name>
</gene>
<dbReference type="PANTHER" id="PTHR23028:SF53">
    <property type="entry name" value="ACYL_TRANSF_3 DOMAIN-CONTAINING PROTEIN"/>
    <property type="match status" value="1"/>
</dbReference>
<keyword evidence="1" id="KW-0472">Membrane</keyword>
<comment type="caution">
    <text evidence="3">The sequence shown here is derived from an EMBL/GenBank/DDBJ whole genome shotgun (WGS) entry which is preliminary data.</text>
</comment>
<sequence length="370" mass="40675">MSIGERFDGGYTSGFDYLRVALAISVLCIHSFAVSYGKSGEVFLFEPPLRGIVTFVLPAFFALSGFLVSASLLRTRNLARFLGLRALRLVPALAVEVTLCALLLGPIFTTFPLGIYFSDPQFWSYFWNILGHIHYLLPGVFRDNPFFQAVNVSLWTIPYELECYIALTILAATGIAHRRVFLLVAVGLAHLAVFGRDLLRGAADLPLDGALPGRVLLLCFLAGVVLFIYRDRVLLTPGRAVVAIALSFVMLNLPYAPFFAAFPIAYATVAIGLTGLPKHRFLASGDYSYGIYLYSFPVQQTVAHLFPSHREWYFNIALSLPLTLLLAVFSWHAVEKHALKLKGMILGRTRMRGPISAAAAVPIRVADDGG</sequence>